<reference evidence="11 12" key="1">
    <citation type="submission" date="2019-09" db="EMBL/GenBank/DDBJ databases">
        <authorList>
            <person name="Wang X."/>
        </authorList>
    </citation>
    <scope>NUCLEOTIDE SEQUENCE [LARGE SCALE GENOMIC DNA]</scope>
    <source>
        <strain evidence="11 12">CICC 11023</strain>
    </source>
</reference>
<feature type="transmembrane region" description="Helical" evidence="9">
    <location>
        <begin position="399"/>
        <end position="420"/>
    </location>
</feature>
<feature type="transmembrane region" description="Helical" evidence="9">
    <location>
        <begin position="310"/>
        <end position="328"/>
    </location>
</feature>
<evidence type="ECO:0000256" key="6">
    <source>
        <dbReference type="ARBA" id="ARBA00022847"/>
    </source>
</evidence>
<dbReference type="RefSeq" id="WP_150407476.1">
    <property type="nucleotide sequence ID" value="NZ_VXLC01000032.1"/>
</dbReference>
<protein>
    <submittedName>
        <fullName evidence="11">MFS transporter</fullName>
    </submittedName>
</protein>
<dbReference type="InterPro" id="IPR020846">
    <property type="entry name" value="MFS_dom"/>
</dbReference>
<evidence type="ECO:0000256" key="1">
    <source>
        <dbReference type="ARBA" id="ARBA00004651"/>
    </source>
</evidence>
<dbReference type="AlphaFoldDB" id="A0A5N0DX03"/>
<keyword evidence="5 9" id="KW-0812">Transmembrane</keyword>
<dbReference type="SUPFAM" id="SSF103473">
    <property type="entry name" value="MFS general substrate transporter"/>
    <property type="match status" value="1"/>
</dbReference>
<feature type="transmembrane region" description="Helical" evidence="9">
    <location>
        <begin position="65"/>
        <end position="83"/>
    </location>
</feature>
<evidence type="ECO:0000256" key="7">
    <source>
        <dbReference type="ARBA" id="ARBA00022989"/>
    </source>
</evidence>
<organism evidence="11 12">
    <name type="scientific">Nocardia colli</name>
    <dbReference type="NCBI Taxonomy" id="2545717"/>
    <lineage>
        <taxon>Bacteria</taxon>
        <taxon>Bacillati</taxon>
        <taxon>Actinomycetota</taxon>
        <taxon>Actinomycetes</taxon>
        <taxon>Mycobacteriales</taxon>
        <taxon>Nocardiaceae</taxon>
        <taxon>Nocardia</taxon>
    </lineage>
</organism>
<evidence type="ECO:0000256" key="9">
    <source>
        <dbReference type="SAM" id="Phobius"/>
    </source>
</evidence>
<accession>A0A5N0DX03</accession>
<dbReference type="InterPro" id="IPR005829">
    <property type="entry name" value="Sugar_transporter_CS"/>
</dbReference>
<keyword evidence="3" id="KW-0813">Transport</keyword>
<dbReference type="Pfam" id="PF07690">
    <property type="entry name" value="MFS_1"/>
    <property type="match status" value="1"/>
</dbReference>
<feature type="transmembrane region" description="Helical" evidence="9">
    <location>
        <begin position="334"/>
        <end position="357"/>
    </location>
</feature>
<sequence length="430" mass="45626">MNQARAPIPLTADDNLSKPTRRAMFGLGLGNTLEWYDWQIFGLLAAFIGPSFFADRDPVSSTLDALAVFAVGFVARPLGGIVLGTIADRVGRRRVMLVSIGAMAGTTAVVGLLPTYSQLGVWAGVGLVACRIVQGLSTGVEAPLSTVYAVELMPQGQEGRAAGFIGFFVNFGIFSASLVSFCTSLLIGGDAMSTWGWRAPVLVGALMGFVVLYLRRSLPESLKEHEVITNTRAVWGEVRSHWLGVVAIVFVVGTAQAFNYAWIVGLPSLARSRGADPTAVFAITSTLGVMMLVGSLLTGRWADRVRLSRAFVIARTLAIPTAFIALVYDSPDLGMFAVVLLGGGVILILNMTLYNVVSTSLMPKSCRAAGTGLGYGIGVACFGGTASYLVVWLDKHEVSWLFAAYIAVLSILSIVTYLLARTYSGTFAGK</sequence>
<name>A0A5N0DX03_9NOCA</name>
<evidence type="ECO:0000259" key="10">
    <source>
        <dbReference type="PROSITE" id="PS50850"/>
    </source>
</evidence>
<dbReference type="PROSITE" id="PS00216">
    <property type="entry name" value="SUGAR_TRANSPORT_1"/>
    <property type="match status" value="1"/>
</dbReference>
<dbReference type="GO" id="GO:0005886">
    <property type="term" value="C:plasma membrane"/>
    <property type="evidence" value="ECO:0007669"/>
    <property type="project" value="UniProtKB-SubCell"/>
</dbReference>
<dbReference type="InterPro" id="IPR051084">
    <property type="entry name" value="H+-coupled_symporters"/>
</dbReference>
<dbReference type="InterPro" id="IPR011701">
    <property type="entry name" value="MFS"/>
</dbReference>
<dbReference type="EMBL" id="VXLC01000032">
    <property type="protein sequence ID" value="KAA8880599.1"/>
    <property type="molecule type" value="Genomic_DNA"/>
</dbReference>
<gene>
    <name evidence="11" type="ORF">F3087_40490</name>
</gene>
<keyword evidence="6" id="KW-0769">Symport</keyword>
<evidence type="ECO:0000256" key="4">
    <source>
        <dbReference type="ARBA" id="ARBA00022475"/>
    </source>
</evidence>
<feature type="transmembrane region" description="Helical" evidence="9">
    <location>
        <begin position="242"/>
        <end position="263"/>
    </location>
</feature>
<comment type="caution">
    <text evidence="11">The sequence shown here is derived from an EMBL/GenBank/DDBJ whole genome shotgun (WGS) entry which is preliminary data.</text>
</comment>
<comment type="similarity">
    <text evidence="2">Belongs to the major facilitator superfamily. Metabolite:H+ Symporter (MHS) family (TC 2.A.1.6) family.</text>
</comment>
<evidence type="ECO:0000256" key="2">
    <source>
        <dbReference type="ARBA" id="ARBA00008240"/>
    </source>
</evidence>
<feature type="transmembrane region" description="Helical" evidence="9">
    <location>
        <begin position="35"/>
        <end position="53"/>
    </location>
</feature>
<comment type="subcellular location">
    <subcellularLocation>
        <location evidence="1">Cell membrane</location>
        <topology evidence="1">Multi-pass membrane protein</topology>
    </subcellularLocation>
</comment>
<dbReference type="Proteomes" id="UP000323876">
    <property type="component" value="Unassembled WGS sequence"/>
</dbReference>
<dbReference type="GO" id="GO:0015293">
    <property type="term" value="F:symporter activity"/>
    <property type="evidence" value="ECO:0007669"/>
    <property type="project" value="UniProtKB-KW"/>
</dbReference>
<feature type="transmembrane region" description="Helical" evidence="9">
    <location>
        <begin position="195"/>
        <end position="214"/>
    </location>
</feature>
<feature type="transmembrane region" description="Helical" evidence="9">
    <location>
        <begin position="161"/>
        <end position="189"/>
    </location>
</feature>
<keyword evidence="4" id="KW-1003">Cell membrane</keyword>
<evidence type="ECO:0000313" key="12">
    <source>
        <dbReference type="Proteomes" id="UP000323876"/>
    </source>
</evidence>
<dbReference type="Gene3D" id="1.20.1250.20">
    <property type="entry name" value="MFS general substrate transporter like domains"/>
    <property type="match status" value="2"/>
</dbReference>
<dbReference type="InterPro" id="IPR036259">
    <property type="entry name" value="MFS_trans_sf"/>
</dbReference>
<proteinExistence type="inferred from homology"/>
<keyword evidence="12" id="KW-1185">Reference proteome</keyword>
<evidence type="ECO:0000313" key="11">
    <source>
        <dbReference type="EMBL" id="KAA8880599.1"/>
    </source>
</evidence>
<evidence type="ECO:0000256" key="8">
    <source>
        <dbReference type="ARBA" id="ARBA00023136"/>
    </source>
</evidence>
<keyword evidence="8 9" id="KW-0472">Membrane</keyword>
<dbReference type="PANTHER" id="PTHR43528">
    <property type="entry name" value="ALPHA-KETOGLUTARATE PERMEASE"/>
    <property type="match status" value="1"/>
</dbReference>
<evidence type="ECO:0000256" key="5">
    <source>
        <dbReference type="ARBA" id="ARBA00022692"/>
    </source>
</evidence>
<feature type="domain" description="Major facilitator superfamily (MFS) profile" evidence="10">
    <location>
        <begin position="23"/>
        <end position="422"/>
    </location>
</feature>
<dbReference type="OrthoDB" id="8953821at2"/>
<evidence type="ECO:0000256" key="3">
    <source>
        <dbReference type="ARBA" id="ARBA00022448"/>
    </source>
</evidence>
<keyword evidence="7 9" id="KW-1133">Transmembrane helix</keyword>
<dbReference type="PROSITE" id="PS50850">
    <property type="entry name" value="MFS"/>
    <property type="match status" value="1"/>
</dbReference>
<feature type="transmembrane region" description="Helical" evidence="9">
    <location>
        <begin position="278"/>
        <end position="298"/>
    </location>
</feature>
<feature type="transmembrane region" description="Helical" evidence="9">
    <location>
        <begin position="369"/>
        <end position="393"/>
    </location>
</feature>
<dbReference type="PANTHER" id="PTHR43528:SF1">
    <property type="entry name" value="ALPHA-KETOGLUTARATE PERMEASE"/>
    <property type="match status" value="1"/>
</dbReference>